<dbReference type="EMBL" id="PDNC01000007">
    <property type="protein sequence ID" value="PGH08910.1"/>
    <property type="molecule type" value="Genomic_DNA"/>
</dbReference>
<organism evidence="1 2">
    <name type="scientific">Blastomyces parvus</name>
    <dbReference type="NCBI Taxonomy" id="2060905"/>
    <lineage>
        <taxon>Eukaryota</taxon>
        <taxon>Fungi</taxon>
        <taxon>Dikarya</taxon>
        <taxon>Ascomycota</taxon>
        <taxon>Pezizomycotina</taxon>
        <taxon>Eurotiomycetes</taxon>
        <taxon>Eurotiomycetidae</taxon>
        <taxon>Onygenales</taxon>
        <taxon>Ajellomycetaceae</taxon>
        <taxon>Blastomyces</taxon>
    </lineage>
</organism>
<comment type="caution">
    <text evidence="1">The sequence shown here is derived from an EMBL/GenBank/DDBJ whole genome shotgun (WGS) entry which is preliminary data.</text>
</comment>
<name>A0A2B7XJ06_9EURO</name>
<sequence length="100" mass="11067">MGKTCIPGQCFEFLNPQGLRSPRFKLIHATDESRARGFAGLPTPPRLSGLATDILYYRASAPFDQRCESAVFPVTLTLFAQGDLHEDLEGKLGQPREQES</sequence>
<dbReference type="Proteomes" id="UP000224080">
    <property type="component" value="Unassembled WGS sequence"/>
</dbReference>
<protein>
    <submittedName>
        <fullName evidence="1">Uncharacterized protein</fullName>
    </submittedName>
</protein>
<evidence type="ECO:0000313" key="1">
    <source>
        <dbReference type="EMBL" id="PGH08910.1"/>
    </source>
</evidence>
<reference evidence="1 2" key="1">
    <citation type="submission" date="2017-10" db="EMBL/GenBank/DDBJ databases">
        <title>Comparative genomics in systemic dimorphic fungi from Ajellomycetaceae.</title>
        <authorList>
            <person name="Munoz J.F."/>
            <person name="Mcewen J.G."/>
            <person name="Clay O.K."/>
            <person name="Cuomo C.A."/>
        </authorList>
    </citation>
    <scope>NUCLEOTIDE SEQUENCE [LARGE SCALE GENOMIC DNA]</scope>
    <source>
        <strain evidence="1 2">UAMH130</strain>
    </source>
</reference>
<keyword evidence="2" id="KW-1185">Reference proteome</keyword>
<dbReference type="AlphaFoldDB" id="A0A2B7XJ06"/>
<proteinExistence type="predicted"/>
<evidence type="ECO:0000313" key="2">
    <source>
        <dbReference type="Proteomes" id="UP000224080"/>
    </source>
</evidence>
<accession>A0A2B7XJ06</accession>
<gene>
    <name evidence="1" type="ORF">GX51_00967</name>
</gene>